<gene>
    <name evidence="8" type="ORF">E9229_003089</name>
</gene>
<dbReference type="GO" id="GO:0016491">
    <property type="term" value="F:oxidoreductase activity"/>
    <property type="evidence" value="ECO:0007669"/>
    <property type="project" value="UniProtKB-KW"/>
</dbReference>
<feature type="domain" description="Isopropylmalate dehydrogenase-like" evidence="7">
    <location>
        <begin position="4"/>
        <end position="78"/>
    </location>
</feature>
<dbReference type="SUPFAM" id="SSF53659">
    <property type="entry name" value="Isocitrate/Isopropylmalate dehydrogenase-like"/>
    <property type="match status" value="1"/>
</dbReference>
<dbReference type="RefSeq" id="WP_221184672.1">
    <property type="nucleotide sequence ID" value="NZ_JACHVS010000002.1"/>
</dbReference>
<dbReference type="Proteomes" id="UP000523000">
    <property type="component" value="Unassembled WGS sequence"/>
</dbReference>
<dbReference type="PANTHER" id="PTHR43275:SF1">
    <property type="entry name" value="D-MALATE DEHYDROGENASE [DECARBOXYLATING]"/>
    <property type="match status" value="1"/>
</dbReference>
<comment type="cofactor">
    <cofactor evidence="2">
        <name>Mg(2+)</name>
        <dbReference type="ChEBI" id="CHEBI:18420"/>
    </cofactor>
</comment>
<keyword evidence="9" id="KW-1185">Reference proteome</keyword>
<evidence type="ECO:0000256" key="3">
    <source>
        <dbReference type="ARBA" id="ARBA00022723"/>
    </source>
</evidence>
<dbReference type="PANTHER" id="PTHR43275">
    <property type="entry name" value="D-MALATE DEHYDROGENASE [DECARBOXYLATING]"/>
    <property type="match status" value="1"/>
</dbReference>
<protein>
    <submittedName>
        <fullName evidence="8">Isocitrate/isopropylmalate dehydrogenase</fullName>
    </submittedName>
</protein>
<evidence type="ECO:0000313" key="8">
    <source>
        <dbReference type="EMBL" id="MBB2996842.1"/>
    </source>
</evidence>
<name>A0A839QU97_9MICC</name>
<evidence type="ECO:0000256" key="4">
    <source>
        <dbReference type="ARBA" id="ARBA00023002"/>
    </source>
</evidence>
<evidence type="ECO:0000256" key="6">
    <source>
        <dbReference type="ARBA" id="ARBA00023211"/>
    </source>
</evidence>
<dbReference type="Gene3D" id="3.40.718.10">
    <property type="entry name" value="Isopropylmalate Dehydrogenase"/>
    <property type="match status" value="1"/>
</dbReference>
<dbReference type="InterPro" id="IPR050501">
    <property type="entry name" value="ICDH/IPMDH"/>
</dbReference>
<evidence type="ECO:0000256" key="1">
    <source>
        <dbReference type="ARBA" id="ARBA00001936"/>
    </source>
</evidence>
<evidence type="ECO:0000256" key="5">
    <source>
        <dbReference type="ARBA" id="ARBA00023027"/>
    </source>
</evidence>
<dbReference type="GO" id="GO:0046872">
    <property type="term" value="F:metal ion binding"/>
    <property type="evidence" value="ECO:0007669"/>
    <property type="project" value="UniProtKB-KW"/>
</dbReference>
<comment type="cofactor">
    <cofactor evidence="1">
        <name>Mn(2+)</name>
        <dbReference type="ChEBI" id="CHEBI:29035"/>
    </cofactor>
</comment>
<dbReference type="EMBL" id="JACHVS010000002">
    <property type="protein sequence ID" value="MBB2996842.1"/>
    <property type="molecule type" value="Genomic_DNA"/>
</dbReference>
<dbReference type="AlphaFoldDB" id="A0A839QU97"/>
<proteinExistence type="predicted"/>
<evidence type="ECO:0000256" key="2">
    <source>
        <dbReference type="ARBA" id="ARBA00001946"/>
    </source>
</evidence>
<keyword evidence="4" id="KW-0560">Oxidoreductase</keyword>
<keyword evidence="3" id="KW-0479">Metal-binding</keyword>
<keyword evidence="6" id="KW-0464">Manganese</keyword>
<evidence type="ECO:0000259" key="7">
    <source>
        <dbReference type="Pfam" id="PF00180"/>
    </source>
</evidence>
<comment type="caution">
    <text evidence="8">The sequence shown here is derived from an EMBL/GenBank/DDBJ whole genome shotgun (WGS) entry which is preliminary data.</text>
</comment>
<accession>A0A839QU97</accession>
<keyword evidence="5" id="KW-0520">NAD</keyword>
<reference evidence="8 9" key="1">
    <citation type="submission" date="2020-08" db="EMBL/GenBank/DDBJ databases">
        <title>Sequencing the genomes of 1000 actinobacteria strains.</title>
        <authorList>
            <person name="Klenk H.-P."/>
        </authorList>
    </citation>
    <scope>NUCLEOTIDE SEQUENCE [LARGE SCALE GENOMIC DNA]</scope>
    <source>
        <strain evidence="8 9">DSM 22826</strain>
    </source>
</reference>
<evidence type="ECO:0000313" key="9">
    <source>
        <dbReference type="Proteomes" id="UP000523000"/>
    </source>
</evidence>
<dbReference type="Pfam" id="PF00180">
    <property type="entry name" value="Iso_dh"/>
    <property type="match status" value="1"/>
</dbReference>
<sequence length="148" mass="15169">MSMHPGRFDVIVTDNHFGDIISDLGATIQGELGVASSANLNLDGHSPSMLGPIHGPARDIAGRAVGRIPPQPSSRQLSALPPVEKGEAALSLERAAASVLAELPALSGSAMDTITDALDDQMARQLAEVGSFVNDARGSSIMTATAAE</sequence>
<dbReference type="InterPro" id="IPR024084">
    <property type="entry name" value="IsoPropMal-DH-like_dom"/>
</dbReference>
<organism evidence="8 9">
    <name type="scientific">Paeniglutamicibacter cryotolerans</name>
    <dbReference type="NCBI Taxonomy" id="670079"/>
    <lineage>
        <taxon>Bacteria</taxon>
        <taxon>Bacillati</taxon>
        <taxon>Actinomycetota</taxon>
        <taxon>Actinomycetes</taxon>
        <taxon>Micrococcales</taxon>
        <taxon>Micrococcaceae</taxon>
        <taxon>Paeniglutamicibacter</taxon>
    </lineage>
</organism>